<dbReference type="STRING" id="1566387.QV13_24015"/>
<keyword evidence="2" id="KW-1185">Reference proteome</keyword>
<name>A0A1C2DD43_9HYPH</name>
<gene>
    <name evidence="1" type="ORF">QV13_24015</name>
</gene>
<evidence type="ECO:0000313" key="2">
    <source>
        <dbReference type="Proteomes" id="UP000094412"/>
    </source>
</evidence>
<dbReference type="Proteomes" id="UP000094412">
    <property type="component" value="Unassembled WGS sequence"/>
</dbReference>
<dbReference type="EMBL" id="MDEO01000036">
    <property type="protein sequence ID" value="OCX12667.1"/>
    <property type="molecule type" value="Genomic_DNA"/>
</dbReference>
<dbReference type="AlphaFoldDB" id="A0A1C2DD43"/>
<proteinExistence type="predicted"/>
<organism evidence="1 2">
    <name type="scientific">Mesorhizobium hungaricum</name>
    <dbReference type="NCBI Taxonomy" id="1566387"/>
    <lineage>
        <taxon>Bacteria</taxon>
        <taxon>Pseudomonadati</taxon>
        <taxon>Pseudomonadota</taxon>
        <taxon>Alphaproteobacteria</taxon>
        <taxon>Hyphomicrobiales</taxon>
        <taxon>Phyllobacteriaceae</taxon>
        <taxon>Mesorhizobium</taxon>
    </lineage>
</organism>
<protein>
    <recommendedName>
        <fullName evidence="3">DUF1653 domain-containing protein</fullName>
    </recommendedName>
</protein>
<evidence type="ECO:0008006" key="3">
    <source>
        <dbReference type="Google" id="ProtNLM"/>
    </source>
</evidence>
<reference evidence="1 2" key="1">
    <citation type="submission" date="2016-08" db="EMBL/GenBank/DDBJ databases">
        <title>Whole genome sequence of Mesorhizobium sp. strain UASWS1009 isolated from industrial sewage.</title>
        <authorList>
            <person name="Crovadore J."/>
            <person name="Calmin G."/>
            <person name="Chablais R."/>
            <person name="Cochard B."/>
            <person name="Lefort F."/>
        </authorList>
    </citation>
    <scope>NUCLEOTIDE SEQUENCE [LARGE SCALE GENOMIC DNA]</scope>
    <source>
        <strain evidence="1 2">UASWS1009</strain>
    </source>
</reference>
<sequence length="83" mass="9417">MQGSQDAPTHRHKKRGSTYALIGIGKMQAEHWRDIAVDEDETALVDLREVAIYRSVDDGSLWARPREEFEDGRFEVLEGTDAS</sequence>
<comment type="caution">
    <text evidence="1">The sequence shown here is derived from an EMBL/GenBank/DDBJ whole genome shotgun (WGS) entry which is preliminary data.</text>
</comment>
<accession>A0A1C2DD43</accession>
<evidence type="ECO:0000313" key="1">
    <source>
        <dbReference type="EMBL" id="OCX12667.1"/>
    </source>
</evidence>